<sequence length="124" mass="13606">MERWNEAAACRDFGDPVSITRLLPLTPNTPASFLRPSLSPSLTPPFLLLVSAESQSSPLISTMLSVAGVSELFSGILITPRGARWPPMLGAQQEVSSEESHPRRRQNQANCSLHSERERLGPRD</sequence>
<accession>A0ACB9W545</accession>
<dbReference type="Proteomes" id="UP001057452">
    <property type="component" value="Chromosome 18"/>
</dbReference>
<keyword evidence="2" id="KW-1185">Reference proteome</keyword>
<gene>
    <name evidence="1" type="ORF">KUCAC02_000306</name>
</gene>
<evidence type="ECO:0000313" key="2">
    <source>
        <dbReference type="Proteomes" id="UP001057452"/>
    </source>
</evidence>
<organism evidence="1 2">
    <name type="scientific">Chaenocephalus aceratus</name>
    <name type="common">Blackfin icefish</name>
    <name type="synonym">Chaenichthys aceratus</name>
    <dbReference type="NCBI Taxonomy" id="36190"/>
    <lineage>
        <taxon>Eukaryota</taxon>
        <taxon>Metazoa</taxon>
        <taxon>Chordata</taxon>
        <taxon>Craniata</taxon>
        <taxon>Vertebrata</taxon>
        <taxon>Euteleostomi</taxon>
        <taxon>Actinopterygii</taxon>
        <taxon>Neopterygii</taxon>
        <taxon>Teleostei</taxon>
        <taxon>Neoteleostei</taxon>
        <taxon>Acanthomorphata</taxon>
        <taxon>Eupercaria</taxon>
        <taxon>Perciformes</taxon>
        <taxon>Notothenioidei</taxon>
        <taxon>Channichthyidae</taxon>
        <taxon>Chaenocephalus</taxon>
    </lineage>
</organism>
<reference evidence="1" key="1">
    <citation type="submission" date="2022-05" db="EMBL/GenBank/DDBJ databases">
        <title>Chromosome-level genome of Chaenocephalus aceratus.</title>
        <authorList>
            <person name="Park H."/>
        </authorList>
    </citation>
    <scope>NUCLEOTIDE SEQUENCE</scope>
    <source>
        <strain evidence="1">KU_202001</strain>
    </source>
</reference>
<protein>
    <submittedName>
        <fullName evidence="1">Uncharacterized protein</fullName>
    </submittedName>
</protein>
<proteinExistence type="predicted"/>
<evidence type="ECO:0000313" key="1">
    <source>
        <dbReference type="EMBL" id="KAI4808241.1"/>
    </source>
</evidence>
<dbReference type="EMBL" id="CM043802">
    <property type="protein sequence ID" value="KAI4808241.1"/>
    <property type="molecule type" value="Genomic_DNA"/>
</dbReference>
<name>A0ACB9W545_CHAAC</name>
<comment type="caution">
    <text evidence="1">The sequence shown here is derived from an EMBL/GenBank/DDBJ whole genome shotgun (WGS) entry which is preliminary data.</text>
</comment>